<dbReference type="InParanoid" id="A0A165C0N5"/>
<sequence length="319" mass="35515">MAVEGEPRHGEETASEKDGDETIMKALPLPRSANDVVEGQISDLVVQMVPAIFGKCCWLPYQSSAVVTPSNNTIAAIFVNQKASEESIIEVQMRNLFKKQTGWTKKQVERTKSNVDLLLAMARDGNTYAHPDPQHLSDVAKAVGRIRLRRFLLNYLVYRPSTGSPVWTDALRGTMSGQLHLDFSKGDATLPYQLERMPDRIPFWKNIESYVEHFNKSTEDFERALSDRPEDIQGALAAAGRGSEAVIPERLPETTLSMFDVVHEGTVSGRARLAAAPRLLVLFLQLIQVRPVSSASRFSSPADHDAVCLRGTLSLKWWI</sequence>
<evidence type="ECO:0000256" key="1">
    <source>
        <dbReference type="SAM" id="MobiDB-lite"/>
    </source>
</evidence>
<reference evidence="2 3" key="1">
    <citation type="journal article" date="2016" name="Mol. Biol. Evol.">
        <title>Comparative Genomics of Early-Diverging Mushroom-Forming Fungi Provides Insights into the Origins of Lignocellulose Decay Capabilities.</title>
        <authorList>
            <person name="Nagy L.G."/>
            <person name="Riley R."/>
            <person name="Tritt A."/>
            <person name="Adam C."/>
            <person name="Daum C."/>
            <person name="Floudas D."/>
            <person name="Sun H."/>
            <person name="Yadav J.S."/>
            <person name="Pangilinan J."/>
            <person name="Larsson K.H."/>
            <person name="Matsuura K."/>
            <person name="Barry K."/>
            <person name="Labutti K."/>
            <person name="Kuo R."/>
            <person name="Ohm R.A."/>
            <person name="Bhattacharya S.S."/>
            <person name="Shirouzu T."/>
            <person name="Yoshinaga Y."/>
            <person name="Martin F.M."/>
            <person name="Grigoriev I.V."/>
            <person name="Hibbett D.S."/>
        </authorList>
    </citation>
    <scope>NUCLEOTIDE SEQUENCE [LARGE SCALE GENOMIC DNA]</scope>
    <source>
        <strain evidence="2 3">HHB12733</strain>
    </source>
</reference>
<dbReference type="EMBL" id="KV424251">
    <property type="protein sequence ID" value="KZT50058.1"/>
    <property type="molecule type" value="Genomic_DNA"/>
</dbReference>
<name>A0A165C0N5_9BASI</name>
<evidence type="ECO:0000313" key="2">
    <source>
        <dbReference type="EMBL" id="KZT50058.1"/>
    </source>
</evidence>
<gene>
    <name evidence="2" type="ORF">CALCODRAFT_225969</name>
</gene>
<feature type="region of interest" description="Disordered" evidence="1">
    <location>
        <begin position="1"/>
        <end position="21"/>
    </location>
</feature>
<organism evidence="2 3">
    <name type="scientific">Calocera cornea HHB12733</name>
    <dbReference type="NCBI Taxonomy" id="1353952"/>
    <lineage>
        <taxon>Eukaryota</taxon>
        <taxon>Fungi</taxon>
        <taxon>Dikarya</taxon>
        <taxon>Basidiomycota</taxon>
        <taxon>Agaricomycotina</taxon>
        <taxon>Dacrymycetes</taxon>
        <taxon>Dacrymycetales</taxon>
        <taxon>Dacrymycetaceae</taxon>
        <taxon>Calocera</taxon>
    </lineage>
</organism>
<proteinExistence type="predicted"/>
<accession>A0A165C0N5</accession>
<protein>
    <submittedName>
        <fullName evidence="2">Uncharacterized protein</fullName>
    </submittedName>
</protein>
<evidence type="ECO:0000313" key="3">
    <source>
        <dbReference type="Proteomes" id="UP000076842"/>
    </source>
</evidence>
<dbReference type="AlphaFoldDB" id="A0A165C0N5"/>
<dbReference type="Proteomes" id="UP000076842">
    <property type="component" value="Unassembled WGS sequence"/>
</dbReference>
<keyword evidence="3" id="KW-1185">Reference proteome</keyword>